<sequence length="147" mass="16551">MGEPMSAALQASKAKVDEEVSKMVDDVDRNAFRKMQRDMYLCSAKCCENSHYKMADVQSCAERCSQAVQQGQNYIQQELGDFLDRLQRCGMQCQDDLKDRLGASIGGPQTDILRKELEGCLLKCTDKHLALIPSISKRIKANLQNMK</sequence>
<organism evidence="2 3">
    <name type="scientific">Holothuria leucospilota</name>
    <name type="common">Black long sea cucumber</name>
    <name type="synonym">Mertensiothuria leucospilota</name>
    <dbReference type="NCBI Taxonomy" id="206669"/>
    <lineage>
        <taxon>Eukaryota</taxon>
        <taxon>Metazoa</taxon>
        <taxon>Echinodermata</taxon>
        <taxon>Eleutherozoa</taxon>
        <taxon>Echinozoa</taxon>
        <taxon>Holothuroidea</taxon>
        <taxon>Aspidochirotacea</taxon>
        <taxon>Aspidochirotida</taxon>
        <taxon>Holothuriidae</taxon>
        <taxon>Holothuria</taxon>
    </lineage>
</organism>
<accession>A0A9Q0YQ22</accession>
<reference evidence="2" key="1">
    <citation type="submission" date="2021-10" db="EMBL/GenBank/DDBJ databases">
        <title>Tropical sea cucumber genome reveals ecological adaptation and Cuvierian tubules defense mechanism.</title>
        <authorList>
            <person name="Chen T."/>
        </authorList>
    </citation>
    <scope>NUCLEOTIDE SEQUENCE</scope>
    <source>
        <strain evidence="2">Nanhai2018</strain>
        <tissue evidence="2">Muscle</tissue>
    </source>
</reference>
<dbReference type="EMBL" id="JAIZAY010000017">
    <property type="protein sequence ID" value="KAJ8026368.1"/>
    <property type="molecule type" value="Genomic_DNA"/>
</dbReference>
<dbReference type="OrthoDB" id="9975421at2759"/>
<comment type="caution">
    <text evidence="2">The sequence shown here is derived from an EMBL/GenBank/DDBJ whole genome shotgun (WGS) entry which is preliminary data.</text>
</comment>
<comment type="similarity">
    <text evidence="1">Belongs to the FAM136 family.</text>
</comment>
<dbReference type="AlphaFoldDB" id="A0A9Q0YQ22"/>
<proteinExistence type="inferred from homology"/>
<evidence type="ECO:0000313" key="2">
    <source>
        <dbReference type="EMBL" id="KAJ8026368.1"/>
    </source>
</evidence>
<dbReference type="Proteomes" id="UP001152320">
    <property type="component" value="Chromosome 17"/>
</dbReference>
<name>A0A9Q0YQ22_HOLLE</name>
<dbReference type="PANTHER" id="PTHR21096">
    <property type="entry name" value="PROTEIN FAM136A"/>
    <property type="match status" value="1"/>
</dbReference>
<gene>
    <name evidence="2" type="ORF">HOLleu_34190</name>
</gene>
<dbReference type="InterPro" id="IPR008560">
    <property type="entry name" value="DUF842_euk"/>
</dbReference>
<evidence type="ECO:0000313" key="3">
    <source>
        <dbReference type="Proteomes" id="UP001152320"/>
    </source>
</evidence>
<dbReference type="Pfam" id="PF05811">
    <property type="entry name" value="DUF842"/>
    <property type="match status" value="1"/>
</dbReference>
<protein>
    <recommendedName>
        <fullName evidence="4">Protein FAM136A</fullName>
    </recommendedName>
</protein>
<dbReference type="GO" id="GO:0005737">
    <property type="term" value="C:cytoplasm"/>
    <property type="evidence" value="ECO:0007669"/>
    <property type="project" value="TreeGrafter"/>
</dbReference>
<dbReference type="PANTHER" id="PTHR21096:SF0">
    <property type="entry name" value="PROTEIN FAM136A"/>
    <property type="match status" value="1"/>
</dbReference>
<evidence type="ECO:0008006" key="4">
    <source>
        <dbReference type="Google" id="ProtNLM"/>
    </source>
</evidence>
<evidence type="ECO:0000256" key="1">
    <source>
        <dbReference type="ARBA" id="ARBA00009952"/>
    </source>
</evidence>
<keyword evidence="3" id="KW-1185">Reference proteome</keyword>